<gene>
    <name evidence="7" type="ORF">HRI_003412200</name>
</gene>
<keyword evidence="3" id="KW-0238">DNA-binding</keyword>
<evidence type="ECO:0000313" key="8">
    <source>
        <dbReference type="Proteomes" id="UP001165190"/>
    </source>
</evidence>
<evidence type="ECO:0000256" key="4">
    <source>
        <dbReference type="ARBA" id="ARBA00023163"/>
    </source>
</evidence>
<dbReference type="Proteomes" id="UP001165190">
    <property type="component" value="Unassembled WGS sequence"/>
</dbReference>
<dbReference type="CDD" id="cd00265">
    <property type="entry name" value="MADS_MEF2_like"/>
    <property type="match status" value="1"/>
</dbReference>
<dbReference type="Pfam" id="PF00319">
    <property type="entry name" value="SRF-TF"/>
    <property type="match status" value="1"/>
</dbReference>
<reference evidence="7" key="1">
    <citation type="submission" date="2023-05" db="EMBL/GenBank/DDBJ databases">
        <title>Genome and transcriptome analyses reveal genes involved in the formation of fine ridges on petal epidermal cells in Hibiscus trionum.</title>
        <authorList>
            <person name="Koshimizu S."/>
            <person name="Masuda S."/>
            <person name="Ishii T."/>
            <person name="Shirasu K."/>
            <person name="Hoshino A."/>
            <person name="Arita M."/>
        </authorList>
    </citation>
    <scope>NUCLEOTIDE SEQUENCE</scope>
    <source>
        <strain evidence="7">Hamamatsu line</strain>
    </source>
</reference>
<dbReference type="GO" id="GO:0045944">
    <property type="term" value="P:positive regulation of transcription by RNA polymerase II"/>
    <property type="evidence" value="ECO:0007669"/>
    <property type="project" value="InterPro"/>
</dbReference>
<evidence type="ECO:0000256" key="1">
    <source>
        <dbReference type="ARBA" id="ARBA00004123"/>
    </source>
</evidence>
<dbReference type="GO" id="GO:0000978">
    <property type="term" value="F:RNA polymerase II cis-regulatory region sequence-specific DNA binding"/>
    <property type="evidence" value="ECO:0007669"/>
    <property type="project" value="TreeGrafter"/>
</dbReference>
<keyword evidence="4" id="KW-0804">Transcription</keyword>
<keyword evidence="2" id="KW-0805">Transcription regulation</keyword>
<evidence type="ECO:0000259" key="6">
    <source>
        <dbReference type="PROSITE" id="PS50066"/>
    </source>
</evidence>
<dbReference type="SUPFAM" id="SSF55455">
    <property type="entry name" value="SRF-like"/>
    <property type="match status" value="1"/>
</dbReference>
<dbReference type="InterPro" id="IPR033896">
    <property type="entry name" value="MEF2-like_N"/>
</dbReference>
<dbReference type="GO" id="GO:0046983">
    <property type="term" value="F:protein dimerization activity"/>
    <property type="evidence" value="ECO:0007669"/>
    <property type="project" value="InterPro"/>
</dbReference>
<dbReference type="GO" id="GO:0000981">
    <property type="term" value="F:DNA-binding transcription factor activity, RNA polymerase II-specific"/>
    <property type="evidence" value="ECO:0007669"/>
    <property type="project" value="TreeGrafter"/>
</dbReference>
<proteinExistence type="predicted"/>
<dbReference type="OrthoDB" id="1898716at2759"/>
<name>A0A9W7MEP6_HIBTR</name>
<dbReference type="GO" id="GO:0005634">
    <property type="term" value="C:nucleus"/>
    <property type="evidence" value="ECO:0007669"/>
    <property type="project" value="UniProtKB-SubCell"/>
</dbReference>
<evidence type="ECO:0000313" key="7">
    <source>
        <dbReference type="EMBL" id="GMI97429.1"/>
    </source>
</evidence>
<dbReference type="EMBL" id="BSYR01000030">
    <property type="protein sequence ID" value="GMI97429.1"/>
    <property type="molecule type" value="Genomic_DNA"/>
</dbReference>
<dbReference type="FunFam" id="3.40.1810.10:FF:000006">
    <property type="entry name" value="Agamous-like MADS-box protein AGL62"/>
    <property type="match status" value="1"/>
</dbReference>
<dbReference type="PROSITE" id="PS50066">
    <property type="entry name" value="MADS_BOX_2"/>
    <property type="match status" value="1"/>
</dbReference>
<protein>
    <submittedName>
        <fullName evidence="7">AGAMOUS-like 62</fullName>
    </submittedName>
</protein>
<organism evidence="7 8">
    <name type="scientific">Hibiscus trionum</name>
    <name type="common">Flower of an hour</name>
    <dbReference type="NCBI Taxonomy" id="183268"/>
    <lineage>
        <taxon>Eukaryota</taxon>
        <taxon>Viridiplantae</taxon>
        <taxon>Streptophyta</taxon>
        <taxon>Embryophyta</taxon>
        <taxon>Tracheophyta</taxon>
        <taxon>Spermatophyta</taxon>
        <taxon>Magnoliopsida</taxon>
        <taxon>eudicotyledons</taxon>
        <taxon>Gunneridae</taxon>
        <taxon>Pentapetalae</taxon>
        <taxon>rosids</taxon>
        <taxon>malvids</taxon>
        <taxon>Malvales</taxon>
        <taxon>Malvaceae</taxon>
        <taxon>Malvoideae</taxon>
        <taxon>Hibiscus</taxon>
    </lineage>
</organism>
<dbReference type="InterPro" id="IPR036879">
    <property type="entry name" value="TF_MADSbox_sf"/>
</dbReference>
<comment type="subcellular location">
    <subcellularLocation>
        <location evidence="1">Nucleus</location>
    </subcellularLocation>
</comment>
<dbReference type="Gene3D" id="3.40.1810.10">
    <property type="entry name" value="Transcription factor, MADS-box"/>
    <property type="match status" value="1"/>
</dbReference>
<accession>A0A9W7MEP6</accession>
<keyword evidence="8" id="KW-1185">Reference proteome</keyword>
<feature type="domain" description="MADS-box" evidence="6">
    <location>
        <begin position="8"/>
        <end position="68"/>
    </location>
</feature>
<evidence type="ECO:0000256" key="2">
    <source>
        <dbReference type="ARBA" id="ARBA00023015"/>
    </source>
</evidence>
<dbReference type="SMART" id="SM00432">
    <property type="entry name" value="MADS"/>
    <property type="match status" value="1"/>
</dbReference>
<dbReference type="PANTHER" id="PTHR11945">
    <property type="entry name" value="MADS BOX PROTEIN"/>
    <property type="match status" value="1"/>
</dbReference>
<dbReference type="PANTHER" id="PTHR11945:SF775">
    <property type="entry name" value="MADS-BOX DOMAIN-CONTAINING PROTEIN"/>
    <property type="match status" value="1"/>
</dbReference>
<keyword evidence="5" id="KW-0539">Nucleus</keyword>
<sequence>MVKNNPVQGRRKIEMKKIAKKNNLQVTFSKRRAGLFKKASELCTLCGVDVAIIVFSPAGKVFSFGHPHVESIVDRFLTRSPSVRIFDACYNIVETHRDANIRELNAHLAQLDEMLEVEKRNGEALDEVREAGRRQWWWQAPIGELGSNELQQLRNALLELKMNVGKQAELLQAAVESSNCWPFLAPNGVGTSGFGCEGNEINVPSGTTQMYKFDQDLYLDF</sequence>
<dbReference type="PRINTS" id="PR00404">
    <property type="entry name" value="MADSDOMAIN"/>
</dbReference>
<evidence type="ECO:0000256" key="5">
    <source>
        <dbReference type="ARBA" id="ARBA00023242"/>
    </source>
</evidence>
<dbReference type="InterPro" id="IPR002100">
    <property type="entry name" value="TF_MADSbox"/>
</dbReference>
<evidence type="ECO:0000256" key="3">
    <source>
        <dbReference type="ARBA" id="ARBA00023125"/>
    </source>
</evidence>
<dbReference type="Gene3D" id="6.10.140.920">
    <property type="match status" value="1"/>
</dbReference>
<comment type="caution">
    <text evidence="7">The sequence shown here is derived from an EMBL/GenBank/DDBJ whole genome shotgun (WGS) entry which is preliminary data.</text>
</comment>
<dbReference type="AlphaFoldDB" id="A0A9W7MEP6"/>